<accession>A0A0M7APZ6</accession>
<evidence type="ECO:0000256" key="4">
    <source>
        <dbReference type="ARBA" id="ARBA00022833"/>
    </source>
</evidence>
<dbReference type="InterPro" id="IPR008567">
    <property type="entry name" value="BKACE"/>
</dbReference>
<dbReference type="AlphaFoldDB" id="A0A0M7APZ6"/>
<protein>
    <submittedName>
        <fullName evidence="5">3-keto-5-aminohexanoate cleavage enzyme</fullName>
        <ecNumber evidence="5">2.-.-.-</ecNumber>
    </submittedName>
</protein>
<dbReference type="Pfam" id="PF05853">
    <property type="entry name" value="BKACE"/>
    <property type="match status" value="1"/>
</dbReference>
<dbReference type="InterPro" id="IPR013785">
    <property type="entry name" value="Aldolase_TIM"/>
</dbReference>
<sequence>MARKRKKTIITCAITGAIHTPTMSEALPFTAEDIADQAIEAAKAGASILHLHARNPENGSVSIAPDHFKAFLPVIKQATDAVVNVSTGGSLVNTMEERIAPAKWASPEMCSLNMGSMNFSFHPIADRIKEFRYDWEEAYIRNSEGYIFRNTFADIRFVANELGGTHGVKFEHECYDVGHLYNLKFCMDAGLFKAPVFIQFIFGILGGIGPDIDNLIFMKRTADRLFGDDYQWSVLGAGGAQMPFATTASQMGGNLRVGLEDSLMIARGQLAKSNAEQVTKIRRIVEDLGCEVATPDEAREMLYLKGGDRVAF</sequence>
<keyword evidence="4" id="KW-0862">Zinc</keyword>
<keyword evidence="2 5" id="KW-0808">Transferase</keyword>
<evidence type="ECO:0000313" key="6">
    <source>
        <dbReference type="Proteomes" id="UP000049983"/>
    </source>
</evidence>
<dbReference type="Proteomes" id="UP000049983">
    <property type="component" value="Unassembled WGS sequence"/>
</dbReference>
<dbReference type="GO" id="GO:0043720">
    <property type="term" value="F:3-keto-5-aminohexanoate cleavage activity"/>
    <property type="evidence" value="ECO:0007669"/>
    <property type="project" value="InterPro"/>
</dbReference>
<dbReference type="EMBL" id="CXWC01000013">
    <property type="protein sequence ID" value="CTQ76967.1"/>
    <property type="molecule type" value="Genomic_DNA"/>
</dbReference>
<dbReference type="OrthoDB" id="9805277at2"/>
<keyword evidence="3" id="KW-0479">Metal-binding</keyword>
<dbReference type="PANTHER" id="PTHR37418">
    <property type="entry name" value="3-KETO-5-AMINOHEXANOATE CLEAVAGE ENZYME-RELATED"/>
    <property type="match status" value="1"/>
</dbReference>
<dbReference type="GeneID" id="97672227"/>
<reference evidence="6" key="1">
    <citation type="submission" date="2015-07" db="EMBL/GenBank/DDBJ databases">
        <authorList>
            <person name="Rodrigo-Torres Lidia"/>
            <person name="Arahal R.David."/>
        </authorList>
    </citation>
    <scope>NUCLEOTIDE SEQUENCE [LARGE SCALE GENOMIC DNA]</scope>
    <source>
        <strain evidence="6">CECT 5096</strain>
    </source>
</reference>
<dbReference type="PANTHER" id="PTHR37418:SF2">
    <property type="entry name" value="3-KETO-5-AMINOHEXANOATE CLEAVAGE ENZYME"/>
    <property type="match status" value="1"/>
</dbReference>
<organism evidence="5 6">
    <name type="scientific">Roseibium album</name>
    <dbReference type="NCBI Taxonomy" id="311410"/>
    <lineage>
        <taxon>Bacteria</taxon>
        <taxon>Pseudomonadati</taxon>
        <taxon>Pseudomonadota</taxon>
        <taxon>Alphaproteobacteria</taxon>
        <taxon>Hyphomicrobiales</taxon>
        <taxon>Stappiaceae</taxon>
        <taxon>Roseibium</taxon>
    </lineage>
</organism>
<dbReference type="GO" id="GO:0046872">
    <property type="term" value="F:metal ion binding"/>
    <property type="evidence" value="ECO:0007669"/>
    <property type="project" value="UniProtKB-KW"/>
</dbReference>
<evidence type="ECO:0000256" key="3">
    <source>
        <dbReference type="ARBA" id="ARBA00022723"/>
    </source>
</evidence>
<gene>
    <name evidence="5" type="primary">kce_3</name>
    <name evidence="5" type="ORF">LA5096_04954</name>
</gene>
<comment type="cofactor">
    <cofactor evidence="1">
        <name>Zn(2+)</name>
        <dbReference type="ChEBI" id="CHEBI:29105"/>
    </cofactor>
</comment>
<evidence type="ECO:0000313" key="5">
    <source>
        <dbReference type="EMBL" id="CTQ76967.1"/>
    </source>
</evidence>
<dbReference type="STRING" id="311410.LA5095_03672"/>
<dbReference type="EC" id="2.-.-.-" evidence="5"/>
<proteinExistence type="predicted"/>
<name>A0A0M7APZ6_9HYPH</name>
<dbReference type="Gene3D" id="3.20.20.70">
    <property type="entry name" value="Aldolase class I"/>
    <property type="match status" value="1"/>
</dbReference>
<evidence type="ECO:0000256" key="1">
    <source>
        <dbReference type="ARBA" id="ARBA00001947"/>
    </source>
</evidence>
<dbReference type="RefSeq" id="WP_055117504.1">
    <property type="nucleotide sequence ID" value="NZ_CXWA01000004.1"/>
</dbReference>
<keyword evidence="6" id="KW-1185">Reference proteome</keyword>
<evidence type="ECO:0000256" key="2">
    <source>
        <dbReference type="ARBA" id="ARBA00022679"/>
    </source>
</evidence>